<dbReference type="AlphaFoldDB" id="A0A0A9CU85"/>
<proteinExistence type="predicted"/>
<reference evidence="1" key="2">
    <citation type="journal article" date="2015" name="Data Brief">
        <title>Shoot transcriptome of the giant reed, Arundo donax.</title>
        <authorList>
            <person name="Barrero R.A."/>
            <person name="Guerrero F.D."/>
            <person name="Moolhuijzen P."/>
            <person name="Goolsby J.A."/>
            <person name="Tidwell J."/>
            <person name="Bellgard S.E."/>
            <person name="Bellgard M.I."/>
        </authorList>
    </citation>
    <scope>NUCLEOTIDE SEQUENCE</scope>
    <source>
        <tissue evidence="1">Shoot tissue taken approximately 20 cm above the soil surface</tissue>
    </source>
</reference>
<accession>A0A0A9CU85</accession>
<organism evidence="1">
    <name type="scientific">Arundo donax</name>
    <name type="common">Giant reed</name>
    <name type="synonym">Donax arundinaceus</name>
    <dbReference type="NCBI Taxonomy" id="35708"/>
    <lineage>
        <taxon>Eukaryota</taxon>
        <taxon>Viridiplantae</taxon>
        <taxon>Streptophyta</taxon>
        <taxon>Embryophyta</taxon>
        <taxon>Tracheophyta</taxon>
        <taxon>Spermatophyta</taxon>
        <taxon>Magnoliopsida</taxon>
        <taxon>Liliopsida</taxon>
        <taxon>Poales</taxon>
        <taxon>Poaceae</taxon>
        <taxon>PACMAD clade</taxon>
        <taxon>Arundinoideae</taxon>
        <taxon>Arundineae</taxon>
        <taxon>Arundo</taxon>
    </lineage>
</organism>
<sequence>MTGSLVVAPPQMPLPPRFCKSSHRLLLALMEEGTGRQGLLQMEM</sequence>
<protein>
    <submittedName>
        <fullName evidence="1">Uncharacterized protein</fullName>
    </submittedName>
</protein>
<reference evidence="1" key="1">
    <citation type="submission" date="2014-09" db="EMBL/GenBank/DDBJ databases">
        <authorList>
            <person name="Magalhaes I.L.F."/>
            <person name="Oliveira U."/>
            <person name="Santos F.R."/>
            <person name="Vidigal T.H.D.A."/>
            <person name="Brescovit A.D."/>
            <person name="Santos A.J."/>
        </authorList>
    </citation>
    <scope>NUCLEOTIDE SEQUENCE</scope>
    <source>
        <tissue evidence="1">Shoot tissue taken approximately 20 cm above the soil surface</tissue>
    </source>
</reference>
<name>A0A0A9CU85_ARUDO</name>
<evidence type="ECO:0000313" key="1">
    <source>
        <dbReference type="EMBL" id="JAD75052.1"/>
    </source>
</evidence>
<dbReference type="EMBL" id="GBRH01222843">
    <property type="protein sequence ID" value="JAD75052.1"/>
    <property type="molecule type" value="Transcribed_RNA"/>
</dbReference>